<evidence type="ECO:0000256" key="12">
    <source>
        <dbReference type="ARBA" id="ARBA00023136"/>
    </source>
</evidence>
<evidence type="ECO:0000313" key="18">
    <source>
        <dbReference type="EMBL" id="TKZ17165.1"/>
    </source>
</evidence>
<keyword evidence="7" id="KW-0808">Transferase</keyword>
<evidence type="ECO:0000256" key="9">
    <source>
        <dbReference type="ARBA" id="ARBA00022737"/>
    </source>
</evidence>
<dbReference type="SMART" id="SM00155">
    <property type="entry name" value="PLDc"/>
    <property type="match status" value="2"/>
</dbReference>
<keyword evidence="6" id="KW-0964">Secreted</keyword>
<dbReference type="AlphaFoldDB" id="A0A4U7MVM3"/>
<keyword evidence="11" id="KW-0443">Lipid metabolism</keyword>
<dbReference type="PANTHER" id="PTHR21248:SF22">
    <property type="entry name" value="PHOSPHOLIPASE D"/>
    <property type="match status" value="1"/>
</dbReference>
<keyword evidence="9" id="KW-0677">Repeat</keyword>
<dbReference type="Gene3D" id="3.30.870.10">
    <property type="entry name" value="Endonuclease Chain A"/>
    <property type="match status" value="2"/>
</dbReference>
<comment type="caution">
    <text evidence="18">The sequence shown here is derived from an EMBL/GenBank/DDBJ whole genome shotgun (WGS) entry which is preliminary data.</text>
</comment>
<gene>
    <name evidence="18" type="primary">cls</name>
    <name evidence="18" type="ORF">FAP39_15295</name>
</gene>
<dbReference type="GO" id="GO:0008808">
    <property type="term" value="F:cardiolipin synthase activity"/>
    <property type="evidence" value="ECO:0007669"/>
    <property type="project" value="UniProtKB-UniRule"/>
</dbReference>
<keyword evidence="19" id="KW-1185">Reference proteome</keyword>
<evidence type="ECO:0000256" key="1">
    <source>
        <dbReference type="ARBA" id="ARBA00003145"/>
    </source>
</evidence>
<proteinExistence type="predicted"/>
<keyword evidence="10 16" id="KW-1133">Transmembrane helix</keyword>
<keyword evidence="12 16" id="KW-0472">Membrane</keyword>
<protein>
    <recommendedName>
        <fullName evidence="15">Cardiolipin synthase</fullName>
        <ecNumber evidence="15">2.7.8.-</ecNumber>
    </recommendedName>
</protein>
<dbReference type="GO" id="GO:0032049">
    <property type="term" value="P:cardiolipin biosynthetic process"/>
    <property type="evidence" value="ECO:0007669"/>
    <property type="project" value="UniProtKB-UniRule"/>
</dbReference>
<evidence type="ECO:0000313" key="19">
    <source>
        <dbReference type="Proteomes" id="UP000306575"/>
    </source>
</evidence>
<keyword evidence="8 16" id="KW-0812">Transmembrane</keyword>
<evidence type="ECO:0000256" key="10">
    <source>
        <dbReference type="ARBA" id="ARBA00022989"/>
    </source>
</evidence>
<evidence type="ECO:0000256" key="4">
    <source>
        <dbReference type="ARBA" id="ARBA00022475"/>
    </source>
</evidence>
<dbReference type="EMBL" id="SULI01000027">
    <property type="protein sequence ID" value="TKZ17165.1"/>
    <property type="molecule type" value="Genomic_DNA"/>
</dbReference>
<dbReference type="FunFam" id="3.30.870.10:FF:000014">
    <property type="entry name" value="Cardiolipin synthase"/>
    <property type="match status" value="1"/>
</dbReference>
<dbReference type="SUPFAM" id="SSF56024">
    <property type="entry name" value="Phospholipase D/nuclease"/>
    <property type="match status" value="2"/>
</dbReference>
<feature type="transmembrane region" description="Helical" evidence="16">
    <location>
        <begin position="32"/>
        <end position="53"/>
    </location>
</feature>
<dbReference type="InterPro" id="IPR022924">
    <property type="entry name" value="Cardiolipin_synthase"/>
</dbReference>
<evidence type="ECO:0000256" key="13">
    <source>
        <dbReference type="ARBA" id="ARBA00023209"/>
    </source>
</evidence>
<organism evidence="18 19">
    <name type="scientific">Shimia litoralis</name>
    <dbReference type="NCBI Taxonomy" id="420403"/>
    <lineage>
        <taxon>Bacteria</taxon>
        <taxon>Pseudomonadati</taxon>
        <taxon>Pseudomonadota</taxon>
        <taxon>Alphaproteobacteria</taxon>
        <taxon>Rhodobacterales</taxon>
        <taxon>Roseobacteraceae</taxon>
    </lineage>
</organism>
<evidence type="ECO:0000256" key="8">
    <source>
        <dbReference type="ARBA" id="ARBA00022692"/>
    </source>
</evidence>
<evidence type="ECO:0000256" key="6">
    <source>
        <dbReference type="ARBA" id="ARBA00022525"/>
    </source>
</evidence>
<comment type="subcellular location">
    <subcellularLocation>
        <location evidence="2">Cell membrane</location>
    </subcellularLocation>
    <subcellularLocation>
        <location evidence="3">Secreted</location>
    </subcellularLocation>
</comment>
<dbReference type="PROSITE" id="PS50035">
    <property type="entry name" value="PLD"/>
    <property type="match status" value="2"/>
</dbReference>
<dbReference type="InterPro" id="IPR001736">
    <property type="entry name" value="PLipase_D/transphosphatidylase"/>
</dbReference>
<dbReference type="PANTHER" id="PTHR21248">
    <property type="entry name" value="CARDIOLIPIN SYNTHASE"/>
    <property type="match status" value="1"/>
</dbReference>
<feature type="domain" description="PLD phosphodiesterase" evidence="17">
    <location>
        <begin position="382"/>
        <end position="409"/>
    </location>
</feature>
<evidence type="ECO:0000256" key="5">
    <source>
        <dbReference type="ARBA" id="ARBA00022516"/>
    </source>
</evidence>
<dbReference type="GO" id="GO:0005886">
    <property type="term" value="C:plasma membrane"/>
    <property type="evidence" value="ECO:0007669"/>
    <property type="project" value="UniProtKB-SubCell"/>
</dbReference>
<feature type="domain" description="PLD phosphodiesterase" evidence="17">
    <location>
        <begin position="206"/>
        <end position="233"/>
    </location>
</feature>
<evidence type="ECO:0000256" key="3">
    <source>
        <dbReference type="ARBA" id="ARBA00004613"/>
    </source>
</evidence>
<dbReference type="EC" id="2.7.8.-" evidence="15"/>
<sequence>MSFSLLFVVVLEAVAVYFAYLAIVGSRTPQGAVAWVVFLISAPYFAIVSYLFLGHRKFNDYVVARRASQRVLDGMAQSRKSYPPRGDTQDVGYQVFETLAASPVVSGNAIKVLVDGAKTFDAIFDALENAQSYILFQFYIIRDDALGQDIQRRLVDAARRGVAVYVLYDSVGSSRLPWGYINVLTDAGVKMLDTNALQGPTNRLRVNFRNHRKTVIVDGRVGFTGGLNVGDEYMGRNPAFGHWRDTHCKVEGPIVSQLQLVFCEDWLWATEDGLFDDLFWRPEPAPSNFDALIMATGPADDLDTGNLYFCAMIRAARHRLWIASPYFVPDADIVSALKVAALKGIDVRILIPEKADHWVTWLASFDYLDELREAGVVFWRYDNGFMHQKVALVDDSIAAIGTHNLDNRSCALNFEASVLAFEEDVAKDVADMFKADFAQSRISTRTLSEQPLWIRLGAPVSRLFAPLL</sequence>
<evidence type="ECO:0000256" key="14">
    <source>
        <dbReference type="ARBA" id="ARBA00023264"/>
    </source>
</evidence>
<evidence type="ECO:0000259" key="17">
    <source>
        <dbReference type="PROSITE" id="PS50035"/>
    </source>
</evidence>
<keyword evidence="5" id="KW-0444">Lipid biosynthesis</keyword>
<name>A0A4U7MVM3_9RHOB</name>
<reference evidence="18 19" key="1">
    <citation type="submission" date="2019-04" db="EMBL/GenBank/DDBJ databases">
        <title>Genome sequence of Pelagicola litoralis CL-ES2.</title>
        <authorList>
            <person name="Cao J."/>
        </authorList>
    </citation>
    <scope>NUCLEOTIDE SEQUENCE [LARGE SCALE GENOMIC DNA]</scope>
    <source>
        <strain evidence="18 19">CL-ES2</strain>
    </source>
</reference>
<comment type="function">
    <text evidence="1">Could be a virulence factor.</text>
</comment>
<evidence type="ECO:0000256" key="11">
    <source>
        <dbReference type="ARBA" id="ARBA00023098"/>
    </source>
</evidence>
<dbReference type="Pfam" id="PF13091">
    <property type="entry name" value="PLDc_2"/>
    <property type="match status" value="2"/>
</dbReference>
<keyword evidence="13" id="KW-0594">Phospholipid biosynthesis</keyword>
<dbReference type="OrthoDB" id="9762009at2"/>
<keyword evidence="14" id="KW-1208">Phospholipid metabolism</keyword>
<accession>A0A4U7MVM3</accession>
<dbReference type="CDD" id="cd09155">
    <property type="entry name" value="PLDc_PaCLS_like_1"/>
    <property type="match status" value="1"/>
</dbReference>
<evidence type="ECO:0000256" key="15">
    <source>
        <dbReference type="NCBIfam" id="TIGR04265"/>
    </source>
</evidence>
<dbReference type="GO" id="GO:0005576">
    <property type="term" value="C:extracellular region"/>
    <property type="evidence" value="ECO:0007669"/>
    <property type="project" value="UniProtKB-SubCell"/>
</dbReference>
<evidence type="ECO:0000256" key="16">
    <source>
        <dbReference type="SAM" id="Phobius"/>
    </source>
</evidence>
<dbReference type="Proteomes" id="UP000306575">
    <property type="component" value="Unassembled WGS sequence"/>
</dbReference>
<dbReference type="NCBIfam" id="TIGR04265">
    <property type="entry name" value="bac_cardiolipin"/>
    <property type="match status" value="1"/>
</dbReference>
<dbReference type="InterPro" id="IPR025202">
    <property type="entry name" value="PLD-like_dom"/>
</dbReference>
<keyword evidence="4" id="KW-1003">Cell membrane</keyword>
<evidence type="ECO:0000256" key="2">
    <source>
        <dbReference type="ARBA" id="ARBA00004236"/>
    </source>
</evidence>
<evidence type="ECO:0000256" key="7">
    <source>
        <dbReference type="ARBA" id="ARBA00022679"/>
    </source>
</evidence>
<feature type="transmembrane region" description="Helical" evidence="16">
    <location>
        <begin position="6"/>
        <end position="25"/>
    </location>
</feature>